<dbReference type="EMBL" id="PTJC01000005">
    <property type="protein sequence ID" value="PPK88606.1"/>
    <property type="molecule type" value="Genomic_DNA"/>
</dbReference>
<dbReference type="Gene3D" id="1.25.40.80">
    <property type="match status" value="1"/>
</dbReference>
<evidence type="ECO:0000256" key="5">
    <source>
        <dbReference type="ARBA" id="ARBA00022991"/>
    </source>
</evidence>
<evidence type="ECO:0000313" key="11">
    <source>
        <dbReference type="EMBL" id="PPK88606.1"/>
    </source>
</evidence>
<evidence type="ECO:0000256" key="6">
    <source>
        <dbReference type="PIRSR" id="PIRSR602081-1"/>
    </source>
</evidence>
<dbReference type="GO" id="GO:0071949">
    <property type="term" value="F:FAD binding"/>
    <property type="evidence" value="ECO:0007669"/>
    <property type="project" value="TreeGrafter"/>
</dbReference>
<dbReference type="InterPro" id="IPR036134">
    <property type="entry name" value="Crypto/Photolyase_FAD-like_sf"/>
</dbReference>
<evidence type="ECO:0000313" key="12">
    <source>
        <dbReference type="Proteomes" id="UP000237662"/>
    </source>
</evidence>
<dbReference type="Pfam" id="PF03441">
    <property type="entry name" value="FAD_binding_7"/>
    <property type="match status" value="1"/>
</dbReference>
<keyword evidence="3 6" id="KW-0285">Flavoprotein</keyword>
<feature type="binding site" evidence="6">
    <location>
        <position position="238"/>
    </location>
    <ligand>
        <name>FAD</name>
        <dbReference type="ChEBI" id="CHEBI:57692"/>
    </ligand>
</feature>
<proteinExistence type="inferred from homology"/>
<keyword evidence="11" id="KW-0456">Lyase</keyword>
<feature type="site" description="Electron transfer via tryptophanyl radical" evidence="7">
    <location>
        <position position="399"/>
    </location>
</feature>
<dbReference type="InterPro" id="IPR005101">
    <property type="entry name" value="Cryptochr/Photolyase_FAD-bd"/>
</dbReference>
<dbReference type="PANTHER" id="PTHR11455">
    <property type="entry name" value="CRYPTOCHROME"/>
    <property type="match status" value="1"/>
</dbReference>
<feature type="region of interest" description="Disordered" evidence="9">
    <location>
        <begin position="475"/>
        <end position="501"/>
    </location>
</feature>
<feature type="binding site" evidence="6">
    <location>
        <begin position="389"/>
        <end position="391"/>
    </location>
    <ligand>
        <name>FAD</name>
        <dbReference type="ChEBI" id="CHEBI:57692"/>
    </ligand>
</feature>
<dbReference type="AlphaFoldDB" id="A0A2S6IAV4"/>
<feature type="domain" description="Photolyase/cryptochrome alpha/beta" evidence="10">
    <location>
        <begin position="4"/>
        <end position="140"/>
    </location>
</feature>
<protein>
    <recommendedName>
        <fullName evidence="2 8">Cryptochrome DASH</fullName>
    </recommendedName>
</protein>
<evidence type="ECO:0000259" key="10">
    <source>
        <dbReference type="PROSITE" id="PS51645"/>
    </source>
</evidence>
<evidence type="ECO:0000256" key="3">
    <source>
        <dbReference type="ARBA" id="ARBA00022630"/>
    </source>
</evidence>
<feature type="binding site" evidence="6">
    <location>
        <begin position="251"/>
        <end position="255"/>
    </location>
    <ligand>
        <name>FAD</name>
        <dbReference type="ChEBI" id="CHEBI:57692"/>
    </ligand>
</feature>
<name>A0A2S6IAV4_9BACT</name>
<gene>
    <name evidence="11" type="ORF">CLV84_1575</name>
</gene>
<dbReference type="PRINTS" id="PR00147">
    <property type="entry name" value="DNAPHOTLYASE"/>
</dbReference>
<dbReference type="InterPro" id="IPR002081">
    <property type="entry name" value="Cryptochrome/DNA_photolyase_1"/>
</dbReference>
<dbReference type="GO" id="GO:0003677">
    <property type="term" value="F:DNA binding"/>
    <property type="evidence" value="ECO:0007669"/>
    <property type="project" value="TreeGrafter"/>
</dbReference>
<dbReference type="GO" id="GO:0000719">
    <property type="term" value="P:photoreactive repair"/>
    <property type="evidence" value="ECO:0007669"/>
    <property type="project" value="TreeGrafter"/>
</dbReference>
<feature type="site" description="Electron transfer via tryptophanyl radical" evidence="7">
    <location>
        <position position="323"/>
    </location>
</feature>
<comment type="similarity">
    <text evidence="1 8">Belongs to the DNA photolyase class-1 family.</text>
</comment>
<evidence type="ECO:0000256" key="2">
    <source>
        <dbReference type="ARBA" id="ARBA00017881"/>
    </source>
</evidence>
<dbReference type="PROSITE" id="PS51645">
    <property type="entry name" value="PHR_CRY_ALPHA_BETA"/>
    <property type="match status" value="1"/>
</dbReference>
<dbReference type="OrthoDB" id="9772484at2"/>
<evidence type="ECO:0000256" key="8">
    <source>
        <dbReference type="RuleBase" id="RU367151"/>
    </source>
</evidence>
<dbReference type="RefSeq" id="WP_104419144.1">
    <property type="nucleotide sequence ID" value="NZ_PTJC01000005.1"/>
</dbReference>
<feature type="binding site" evidence="6">
    <location>
        <begin position="291"/>
        <end position="298"/>
    </location>
    <ligand>
        <name>FAD</name>
        <dbReference type="ChEBI" id="CHEBI:57692"/>
    </ligand>
</feature>
<evidence type="ECO:0000256" key="1">
    <source>
        <dbReference type="ARBA" id="ARBA00005862"/>
    </source>
</evidence>
<dbReference type="Gene3D" id="3.40.50.620">
    <property type="entry name" value="HUPs"/>
    <property type="match status" value="1"/>
</dbReference>
<dbReference type="Pfam" id="PF00875">
    <property type="entry name" value="DNA_photolyase"/>
    <property type="match status" value="1"/>
</dbReference>
<dbReference type="SUPFAM" id="SSF52425">
    <property type="entry name" value="Cryptochrome/photolyase, N-terminal domain"/>
    <property type="match status" value="1"/>
</dbReference>
<keyword evidence="5 8" id="KW-0157">Chromophore</keyword>
<dbReference type="Gene3D" id="1.10.579.10">
    <property type="entry name" value="DNA Cyclobutane Dipyrimidine Photolyase, subunit A, domain 3"/>
    <property type="match status" value="1"/>
</dbReference>
<dbReference type="InterPro" id="IPR014729">
    <property type="entry name" value="Rossmann-like_a/b/a_fold"/>
</dbReference>
<dbReference type="GO" id="GO:0003904">
    <property type="term" value="F:deoxyribodipyrimidine photo-lyase activity"/>
    <property type="evidence" value="ECO:0007669"/>
    <property type="project" value="TreeGrafter"/>
</dbReference>
<keyword evidence="4 6" id="KW-0274">FAD</keyword>
<evidence type="ECO:0000256" key="7">
    <source>
        <dbReference type="PIRSR" id="PIRSR602081-2"/>
    </source>
</evidence>
<dbReference type="InterPro" id="IPR036155">
    <property type="entry name" value="Crypto/Photolyase_N_sf"/>
</dbReference>
<comment type="function">
    <text evidence="8">May have a photoreceptor function.</text>
</comment>
<dbReference type="InterPro" id="IPR014133">
    <property type="entry name" value="Cry_DASH"/>
</dbReference>
<accession>A0A2S6IAV4</accession>
<comment type="cofactor">
    <cofactor evidence="8">
        <name>(6R)-5,10-methylene-5,6,7,8-tetrahydrofolate</name>
        <dbReference type="ChEBI" id="CHEBI:15636"/>
    </cofactor>
    <text evidence="8">Binds 1 5,10-methenyltetrahydrofolate (MTHF) per subunit.</text>
</comment>
<reference evidence="11 12" key="1">
    <citation type="submission" date="2018-02" db="EMBL/GenBank/DDBJ databases">
        <title>Genomic Encyclopedia of Archaeal and Bacterial Type Strains, Phase II (KMG-II): from individual species to whole genera.</title>
        <authorList>
            <person name="Goeker M."/>
        </authorList>
    </citation>
    <scope>NUCLEOTIDE SEQUENCE [LARGE SCALE GENOMIC DNA]</scope>
    <source>
        <strain evidence="11 12">DSM 29526</strain>
    </source>
</reference>
<dbReference type="PANTHER" id="PTHR11455:SF22">
    <property type="entry name" value="CRYPTOCHROME DASH"/>
    <property type="match status" value="1"/>
</dbReference>
<feature type="site" description="Electron transfer via tryptophanyl radical" evidence="7">
    <location>
        <position position="376"/>
    </location>
</feature>
<dbReference type="Proteomes" id="UP000237662">
    <property type="component" value="Unassembled WGS sequence"/>
</dbReference>
<comment type="caution">
    <text evidence="11">The sequence shown here is derived from an EMBL/GenBank/DDBJ whole genome shotgun (WGS) entry which is preliminary data.</text>
</comment>
<sequence length="501" mass="57992">MSKRAAIVWFRRDLRLHDNEALNDALKQGDELLPVYIIDPREWRGTLPLTGLPKIGPHRARFVLESVTDLRESLRHRGADLIVRIGYPEDILPELSKQCRASWVFCNRERTREELRVQNDVELNLWSIGREVYYSRGKLLYYTSDLPFPITQTPDTFTQFRKETERLTPIREPIPTPARIPFPQGTGIESGDIPELSEFGMALPPEDERAALRWHGGETAGLDRLAYYLFDRQGISTYKETRNGLIGSDYSTKFSAWLAQGCLSPKQLYAEIKAYETKNGANDSTYSVIYELLWRDFFRLMGKKHGERIFHKNGFSETEHSEWSTDRSLLRRWIDGQTGTPFVDANMREIARSGYMSNRGRQNVASYFVKELQLDWRLGAEYFEHALIDYDVTSNWCNWQYAAGVGTDPREDRHFNVLSQAERYDPKGEYVRLWCPELAEVPEEYVHQPDLLSASQQAEYDLELGTDYPHAIVNSTHWRPKKGKEQKGKPAGQGRQPFPLA</sequence>
<dbReference type="SUPFAM" id="SSF48173">
    <property type="entry name" value="Cryptochrome/photolyase FAD-binding domain"/>
    <property type="match status" value="1"/>
</dbReference>
<dbReference type="InterPro" id="IPR006050">
    <property type="entry name" value="DNA_photolyase_N"/>
</dbReference>
<organism evidence="11 12">
    <name type="scientific">Neolewinella xylanilytica</name>
    <dbReference type="NCBI Taxonomy" id="1514080"/>
    <lineage>
        <taxon>Bacteria</taxon>
        <taxon>Pseudomonadati</taxon>
        <taxon>Bacteroidota</taxon>
        <taxon>Saprospiria</taxon>
        <taxon>Saprospirales</taxon>
        <taxon>Lewinellaceae</taxon>
        <taxon>Neolewinella</taxon>
    </lineage>
</organism>
<evidence type="ECO:0000256" key="9">
    <source>
        <dbReference type="SAM" id="MobiDB-lite"/>
    </source>
</evidence>
<dbReference type="NCBIfam" id="TIGR02765">
    <property type="entry name" value="crypto_DASH"/>
    <property type="match status" value="1"/>
</dbReference>
<comment type="cofactor">
    <cofactor evidence="6 8">
        <name>FAD</name>
        <dbReference type="ChEBI" id="CHEBI:57692"/>
    </cofactor>
    <text evidence="6 8">Binds 1 FAD per subunit.</text>
</comment>
<evidence type="ECO:0000256" key="4">
    <source>
        <dbReference type="ARBA" id="ARBA00022827"/>
    </source>
</evidence>
<keyword evidence="12" id="KW-1185">Reference proteome</keyword>